<dbReference type="EMBL" id="KZ613473">
    <property type="protein sequence ID" value="PMD24080.1"/>
    <property type="molecule type" value="Genomic_DNA"/>
</dbReference>
<sequence>MESMQGLHSTRDSRTMDLDIPGLLDERGILRTKSVQTRGLFHFIQLPPEIRVKIYNILLISPEVICIGSENSGTSRTAPKLPYPPVSLLRTCKKIDEEATPILYGKNDFTICLPIDPSPTFLLSKFRWSTLRILKSLTFTSSNGPAPSLSLTEAAFSAVGFHCTGTEILARFHPSDFRYSPIGPDHFMALSISNWISTKVMSAQLTAIQKELELMMGPYDDVLAALAPPAPN</sequence>
<protein>
    <recommendedName>
        <fullName evidence="1">2EXR domain-containing protein</fullName>
    </recommendedName>
</protein>
<evidence type="ECO:0000259" key="1">
    <source>
        <dbReference type="Pfam" id="PF20150"/>
    </source>
</evidence>
<dbReference type="PANTHER" id="PTHR42085">
    <property type="entry name" value="F-BOX DOMAIN-CONTAINING PROTEIN"/>
    <property type="match status" value="1"/>
</dbReference>
<dbReference type="InterPro" id="IPR045518">
    <property type="entry name" value="2EXR"/>
</dbReference>
<evidence type="ECO:0000313" key="3">
    <source>
        <dbReference type="Proteomes" id="UP000235672"/>
    </source>
</evidence>
<organism evidence="2 3">
    <name type="scientific">Hyaloscypha hepaticicola</name>
    <dbReference type="NCBI Taxonomy" id="2082293"/>
    <lineage>
        <taxon>Eukaryota</taxon>
        <taxon>Fungi</taxon>
        <taxon>Dikarya</taxon>
        <taxon>Ascomycota</taxon>
        <taxon>Pezizomycotina</taxon>
        <taxon>Leotiomycetes</taxon>
        <taxon>Helotiales</taxon>
        <taxon>Hyaloscyphaceae</taxon>
        <taxon>Hyaloscypha</taxon>
    </lineage>
</organism>
<reference evidence="2 3" key="1">
    <citation type="submission" date="2016-05" db="EMBL/GenBank/DDBJ databases">
        <title>A degradative enzymes factory behind the ericoid mycorrhizal symbiosis.</title>
        <authorList>
            <consortium name="DOE Joint Genome Institute"/>
            <person name="Martino E."/>
            <person name="Morin E."/>
            <person name="Grelet G."/>
            <person name="Kuo A."/>
            <person name="Kohler A."/>
            <person name="Daghino S."/>
            <person name="Barry K."/>
            <person name="Choi C."/>
            <person name="Cichocki N."/>
            <person name="Clum A."/>
            <person name="Copeland A."/>
            <person name="Hainaut M."/>
            <person name="Haridas S."/>
            <person name="Labutti K."/>
            <person name="Lindquist E."/>
            <person name="Lipzen A."/>
            <person name="Khouja H.-R."/>
            <person name="Murat C."/>
            <person name="Ohm R."/>
            <person name="Olson A."/>
            <person name="Spatafora J."/>
            <person name="Veneault-Fourrey C."/>
            <person name="Henrissat B."/>
            <person name="Grigoriev I."/>
            <person name="Martin F."/>
            <person name="Perotto S."/>
        </authorList>
    </citation>
    <scope>NUCLEOTIDE SEQUENCE [LARGE SCALE GENOMIC DNA]</scope>
    <source>
        <strain evidence="2 3">UAMH 7357</strain>
    </source>
</reference>
<dbReference type="InterPro" id="IPR038883">
    <property type="entry name" value="AN11006-like"/>
</dbReference>
<gene>
    <name evidence="2" type="ORF">NA56DRAFT_656539</name>
</gene>
<keyword evidence="3" id="KW-1185">Reference proteome</keyword>
<accession>A0A2J6QCT5</accession>
<feature type="domain" description="2EXR" evidence="1">
    <location>
        <begin position="42"/>
        <end position="103"/>
    </location>
</feature>
<proteinExistence type="predicted"/>
<dbReference type="Proteomes" id="UP000235672">
    <property type="component" value="Unassembled WGS sequence"/>
</dbReference>
<dbReference type="AlphaFoldDB" id="A0A2J6QCT5"/>
<dbReference type="OrthoDB" id="2951834at2759"/>
<dbReference type="Pfam" id="PF20150">
    <property type="entry name" value="2EXR"/>
    <property type="match status" value="1"/>
</dbReference>
<evidence type="ECO:0000313" key="2">
    <source>
        <dbReference type="EMBL" id="PMD24080.1"/>
    </source>
</evidence>
<dbReference type="PANTHER" id="PTHR42085:SF4">
    <property type="entry name" value="F-BOX DOMAIN-CONTAINING PROTEIN"/>
    <property type="match status" value="1"/>
</dbReference>
<name>A0A2J6QCT5_9HELO</name>